<dbReference type="PANTHER" id="PTHR10655">
    <property type="entry name" value="LYSOPHOSPHOLIPASE-RELATED"/>
    <property type="match status" value="1"/>
</dbReference>
<name>A0A1Y2E7H3_9PEZI</name>
<dbReference type="OrthoDB" id="2418081at2759"/>
<dbReference type="RefSeq" id="XP_040718116.1">
    <property type="nucleotide sequence ID" value="XM_040861892.1"/>
</dbReference>
<accession>A0A1Y2E7H3</accession>
<dbReference type="GO" id="GO:0052689">
    <property type="term" value="F:carboxylic ester hydrolase activity"/>
    <property type="evidence" value="ECO:0007669"/>
    <property type="project" value="TreeGrafter"/>
</dbReference>
<reference evidence="3 4" key="1">
    <citation type="submission" date="2016-07" db="EMBL/GenBank/DDBJ databases">
        <title>Pervasive Adenine N6-methylation of Active Genes in Fungi.</title>
        <authorList>
            <consortium name="DOE Joint Genome Institute"/>
            <person name="Mondo S.J."/>
            <person name="Dannebaum R.O."/>
            <person name="Kuo R.C."/>
            <person name="Labutti K."/>
            <person name="Haridas S."/>
            <person name="Kuo A."/>
            <person name="Salamov A."/>
            <person name="Ahrendt S.R."/>
            <person name="Lipzen A."/>
            <person name="Sullivan W."/>
            <person name="Andreopoulos W.B."/>
            <person name="Clum A."/>
            <person name="Lindquist E."/>
            <person name="Daum C."/>
            <person name="Ramamoorthy G.K."/>
            <person name="Gryganskyi A."/>
            <person name="Culley D."/>
            <person name="Magnuson J.K."/>
            <person name="James T.Y."/>
            <person name="O'Malley M.A."/>
            <person name="Stajich J.E."/>
            <person name="Spatafora J.W."/>
            <person name="Visel A."/>
            <person name="Grigoriev I.V."/>
        </authorList>
    </citation>
    <scope>NUCLEOTIDE SEQUENCE [LARGE SCALE GENOMIC DNA]</scope>
    <source>
        <strain evidence="3 4">CBS 129021</strain>
    </source>
</reference>
<dbReference type="GO" id="GO:0008474">
    <property type="term" value="F:palmitoyl-(protein) hydrolase activity"/>
    <property type="evidence" value="ECO:0007669"/>
    <property type="project" value="TreeGrafter"/>
</dbReference>
<protein>
    <submittedName>
        <fullName evidence="3">Lysophospholipase II</fullName>
    </submittedName>
</protein>
<dbReference type="EMBL" id="MCFJ01000004">
    <property type="protein sequence ID" value="ORY67492.1"/>
    <property type="molecule type" value="Genomic_DNA"/>
</dbReference>
<dbReference type="Pfam" id="PF02230">
    <property type="entry name" value="Abhydrolase_2"/>
    <property type="match status" value="1"/>
</dbReference>
<evidence type="ECO:0000313" key="4">
    <source>
        <dbReference type="Proteomes" id="UP000193689"/>
    </source>
</evidence>
<dbReference type="Proteomes" id="UP000193689">
    <property type="component" value="Unassembled WGS sequence"/>
</dbReference>
<dbReference type="PANTHER" id="PTHR10655:SF63">
    <property type="entry name" value="PHOSPHOLIPASE_CARBOXYLESTERASE_THIOESTERASE DOMAIN-CONTAINING PROTEIN"/>
    <property type="match status" value="1"/>
</dbReference>
<feature type="domain" description="Phospholipase/carboxylesterase/thioesterase" evidence="2">
    <location>
        <begin position="12"/>
        <end position="170"/>
    </location>
</feature>
<dbReference type="InterPro" id="IPR050565">
    <property type="entry name" value="LYPA1-2/EST-like"/>
</dbReference>
<comment type="similarity">
    <text evidence="1">Belongs to the AB hydrolase superfamily. AB hydrolase 2 family.</text>
</comment>
<dbReference type="Gene3D" id="3.40.50.1820">
    <property type="entry name" value="alpha/beta hydrolase"/>
    <property type="match status" value="1"/>
</dbReference>
<gene>
    <name evidence="3" type="ORF">BCR38DRAFT_456245</name>
</gene>
<dbReference type="SUPFAM" id="SSF53474">
    <property type="entry name" value="alpha/beta-Hydrolases"/>
    <property type="match status" value="1"/>
</dbReference>
<dbReference type="InterPro" id="IPR029058">
    <property type="entry name" value="AB_hydrolase_fold"/>
</dbReference>
<proteinExistence type="inferred from homology"/>
<dbReference type="GeneID" id="63778104"/>
<dbReference type="AlphaFoldDB" id="A0A1Y2E7H3"/>
<dbReference type="InterPro" id="IPR003140">
    <property type="entry name" value="PLipase/COase/thioEstase"/>
</dbReference>
<evidence type="ECO:0000259" key="2">
    <source>
        <dbReference type="Pfam" id="PF02230"/>
    </source>
</evidence>
<dbReference type="GO" id="GO:0005737">
    <property type="term" value="C:cytoplasm"/>
    <property type="evidence" value="ECO:0007669"/>
    <property type="project" value="TreeGrafter"/>
</dbReference>
<evidence type="ECO:0000313" key="3">
    <source>
        <dbReference type="EMBL" id="ORY67492.1"/>
    </source>
</evidence>
<organism evidence="3 4">
    <name type="scientific">Pseudomassariella vexata</name>
    <dbReference type="NCBI Taxonomy" id="1141098"/>
    <lineage>
        <taxon>Eukaryota</taxon>
        <taxon>Fungi</taxon>
        <taxon>Dikarya</taxon>
        <taxon>Ascomycota</taxon>
        <taxon>Pezizomycotina</taxon>
        <taxon>Sordariomycetes</taxon>
        <taxon>Xylariomycetidae</taxon>
        <taxon>Amphisphaeriales</taxon>
        <taxon>Pseudomassariaceae</taxon>
        <taxon>Pseudomassariella</taxon>
    </lineage>
</organism>
<sequence>MAAICHVNCHSKGPHTHTVIFLHERDSEAEEFASEFFESEASKPANKPRTLLDLFPTIRWVFPSAPILQPRRFDTTMSQWFDMWSVEDPDMKSELQRDSLHESVASILEVIKQEEALLPRDRIFLGGISQGFATALSIFFAGGQGLGGLIGLCSWMPLGISTQHCTNKSGDIEGIFQALQKLYTSQPTRSVDADSMRSTPIFLGLRNVLRVCMPVVYWHNYESGGHCINEPQGLDDIVEFLNARIQSDGYIN</sequence>
<dbReference type="InParanoid" id="A0A1Y2E7H3"/>
<keyword evidence="4" id="KW-1185">Reference proteome</keyword>
<comment type="caution">
    <text evidence="3">The sequence shown here is derived from an EMBL/GenBank/DDBJ whole genome shotgun (WGS) entry which is preliminary data.</text>
</comment>
<dbReference type="STRING" id="1141098.A0A1Y2E7H3"/>
<evidence type="ECO:0000256" key="1">
    <source>
        <dbReference type="ARBA" id="ARBA00006499"/>
    </source>
</evidence>